<dbReference type="InterPro" id="IPR011015">
    <property type="entry name" value="LEM/LEM-like_dom_sf"/>
</dbReference>
<keyword evidence="1" id="KW-0040">ANK repeat</keyword>
<gene>
    <name evidence="4" type="primary">LOC107671266</name>
</gene>
<dbReference type="Proteomes" id="UP000472260">
    <property type="component" value="Unassembled WGS sequence"/>
</dbReference>
<dbReference type="GO" id="GO:0004520">
    <property type="term" value="F:DNA endonuclease activity"/>
    <property type="evidence" value="ECO:0007669"/>
    <property type="project" value="TreeGrafter"/>
</dbReference>
<dbReference type="SUPFAM" id="SSF63451">
    <property type="entry name" value="LEM domain"/>
    <property type="match status" value="1"/>
</dbReference>
<evidence type="ECO:0000259" key="3">
    <source>
        <dbReference type="PROSITE" id="PS50954"/>
    </source>
</evidence>
<evidence type="ECO:0000313" key="5">
    <source>
        <dbReference type="Proteomes" id="UP000472260"/>
    </source>
</evidence>
<dbReference type="Ensembl" id="ENSSANT00000063701.1">
    <property type="protein sequence ID" value="ENSSANP00000059886.1"/>
    <property type="gene ID" value="ENSSANG00000029906.1"/>
</dbReference>
<organism evidence="4 5">
    <name type="scientific">Sinocyclocheilus anshuiensis</name>
    <dbReference type="NCBI Taxonomy" id="1608454"/>
    <lineage>
        <taxon>Eukaryota</taxon>
        <taxon>Metazoa</taxon>
        <taxon>Chordata</taxon>
        <taxon>Craniata</taxon>
        <taxon>Vertebrata</taxon>
        <taxon>Euteleostomi</taxon>
        <taxon>Actinopterygii</taxon>
        <taxon>Neopterygii</taxon>
        <taxon>Teleostei</taxon>
        <taxon>Ostariophysi</taxon>
        <taxon>Cypriniformes</taxon>
        <taxon>Cyprinidae</taxon>
        <taxon>Cyprininae</taxon>
        <taxon>Sinocyclocheilus</taxon>
    </lineage>
</organism>
<evidence type="ECO:0000256" key="2">
    <source>
        <dbReference type="SAM" id="MobiDB-lite"/>
    </source>
</evidence>
<evidence type="ECO:0000256" key="1">
    <source>
        <dbReference type="PROSITE-ProRule" id="PRU00023"/>
    </source>
</evidence>
<dbReference type="CDD" id="cd12934">
    <property type="entry name" value="LEM"/>
    <property type="match status" value="1"/>
</dbReference>
<dbReference type="Gene3D" id="1.25.40.20">
    <property type="entry name" value="Ankyrin repeat-containing domain"/>
    <property type="match status" value="1"/>
</dbReference>
<dbReference type="SMART" id="SM00248">
    <property type="entry name" value="ANK"/>
    <property type="match status" value="1"/>
</dbReference>
<reference evidence="4" key="2">
    <citation type="submission" date="2025-09" db="UniProtKB">
        <authorList>
            <consortium name="Ensembl"/>
        </authorList>
    </citation>
    <scope>IDENTIFICATION</scope>
</reference>
<dbReference type="InterPro" id="IPR036770">
    <property type="entry name" value="Ankyrin_rpt-contain_sf"/>
</dbReference>
<dbReference type="GO" id="GO:0005737">
    <property type="term" value="C:cytoplasm"/>
    <property type="evidence" value="ECO:0007669"/>
    <property type="project" value="TreeGrafter"/>
</dbReference>
<reference evidence="4" key="1">
    <citation type="submission" date="2025-08" db="UniProtKB">
        <authorList>
            <consortium name="Ensembl"/>
        </authorList>
    </citation>
    <scope>IDENTIFICATION</scope>
</reference>
<evidence type="ECO:0000313" key="4">
    <source>
        <dbReference type="Ensembl" id="ENSSANP00000059886.1"/>
    </source>
</evidence>
<name>A0A671PPG0_9TELE</name>
<dbReference type="GO" id="GO:0005654">
    <property type="term" value="C:nucleoplasm"/>
    <property type="evidence" value="ECO:0007669"/>
    <property type="project" value="TreeGrafter"/>
</dbReference>
<keyword evidence="5" id="KW-1185">Reference proteome</keyword>
<feature type="domain" description="LEM" evidence="3">
    <location>
        <begin position="154"/>
        <end position="198"/>
    </location>
</feature>
<dbReference type="PROSITE" id="PS50297">
    <property type="entry name" value="ANK_REP_REGION"/>
    <property type="match status" value="1"/>
</dbReference>
<dbReference type="InterPro" id="IPR003887">
    <property type="entry name" value="LEM_dom"/>
</dbReference>
<dbReference type="Pfam" id="PF13857">
    <property type="entry name" value="Ank_5"/>
    <property type="match status" value="1"/>
</dbReference>
<dbReference type="AlphaFoldDB" id="A0A671PPG0"/>
<proteinExistence type="predicted"/>
<dbReference type="InterPro" id="IPR002110">
    <property type="entry name" value="Ankyrin_rpt"/>
</dbReference>
<dbReference type="SMART" id="SM00540">
    <property type="entry name" value="LEM"/>
    <property type="match status" value="1"/>
</dbReference>
<protein>
    <submittedName>
        <fullName evidence="4">Uncharacterized LOC107671266</fullName>
    </submittedName>
</protein>
<dbReference type="Gene3D" id="1.10.720.40">
    <property type="match status" value="1"/>
</dbReference>
<feature type="repeat" description="ANK" evidence="1">
    <location>
        <begin position="5"/>
        <end position="37"/>
    </location>
</feature>
<dbReference type="PANTHER" id="PTHR46427">
    <property type="entry name" value="ANKYRIN REPEAT AND LEM DOMAIN-CONTAINING PROTEIN 1"/>
    <property type="match status" value="1"/>
</dbReference>
<dbReference type="GO" id="GO:0000724">
    <property type="term" value="P:double-strand break repair via homologous recombination"/>
    <property type="evidence" value="ECO:0007669"/>
    <property type="project" value="TreeGrafter"/>
</dbReference>
<dbReference type="Pfam" id="PF03020">
    <property type="entry name" value="LEM"/>
    <property type="match status" value="1"/>
</dbReference>
<dbReference type="GO" id="GO:0000712">
    <property type="term" value="P:resolution of meiotic recombination intermediates"/>
    <property type="evidence" value="ECO:0007669"/>
    <property type="project" value="TreeGrafter"/>
</dbReference>
<sequence length="405" mass="46336">MKTTEDLTPLHIAASWGCFQNLRLLLRNGGNPNLTDQDGNKPSDLAEQEENSRCASLLQEYESHTSKEEQDAPKFQYCKNFSCYYSVEYLYTDTEEGHKLIETHVPPSANTSFSSSISTNYSEDTLLYDWRSLQLGSTSPDRSTDSYHPKQESDVGVSGLTDRELRSKLIEMGEDPGPINSQTRPLYVQKSIISFSVAGYSPELENVLHRFVLPNCQADELALCEQFDKPDQNKRWREGFIKSSFNYLLLDPRVTKNLPYRSQSMNPKECFQTIISAVFYVGKGKRSRPYSHLYEALEYFKGDKTSKKLCSKVQHILQVWNAGHGVISLHCFQNVIAVEAYTREACMVDAIGLKMLTNQKRGDYYGVVSTWPVRRKRELGVHLLYRAMQIFLAEGERQLRPADIR</sequence>
<dbReference type="CDD" id="cd10454">
    <property type="entry name" value="GIY-YIG_COG3680_Meta"/>
    <property type="match status" value="1"/>
</dbReference>
<dbReference type="PROSITE" id="PS50954">
    <property type="entry name" value="LEM"/>
    <property type="match status" value="1"/>
</dbReference>
<dbReference type="SUPFAM" id="SSF48403">
    <property type="entry name" value="Ankyrin repeat"/>
    <property type="match status" value="1"/>
</dbReference>
<dbReference type="PROSITE" id="PS50088">
    <property type="entry name" value="ANK_REPEAT"/>
    <property type="match status" value="1"/>
</dbReference>
<feature type="compositionally biased region" description="Basic and acidic residues" evidence="2">
    <location>
        <begin position="142"/>
        <end position="153"/>
    </location>
</feature>
<dbReference type="PANTHER" id="PTHR46427:SF1">
    <property type="entry name" value="ANKYRIN REPEAT AND LEM DOMAIN-CONTAINING PROTEIN 1"/>
    <property type="match status" value="1"/>
</dbReference>
<dbReference type="Pfam" id="PF22945">
    <property type="entry name" value="LEM-3_GIY-YIG"/>
    <property type="match status" value="1"/>
</dbReference>
<dbReference type="InterPro" id="IPR034998">
    <property type="entry name" value="ANKLE1"/>
</dbReference>
<accession>A0A671PPG0</accession>
<feature type="region of interest" description="Disordered" evidence="2">
    <location>
        <begin position="138"/>
        <end position="158"/>
    </location>
</feature>